<name>A0ABW0VSJ6_9BACL</name>
<evidence type="ECO:0000313" key="1">
    <source>
        <dbReference type="EMBL" id="MFC5648757.1"/>
    </source>
</evidence>
<dbReference type="Proteomes" id="UP001596047">
    <property type="component" value="Unassembled WGS sequence"/>
</dbReference>
<evidence type="ECO:0000313" key="2">
    <source>
        <dbReference type="Proteomes" id="UP001596047"/>
    </source>
</evidence>
<accession>A0ABW0VSJ6</accession>
<comment type="caution">
    <text evidence="1">The sequence shown here is derived from an EMBL/GenBank/DDBJ whole genome shotgun (WGS) entry which is preliminary data.</text>
</comment>
<reference evidence="2" key="1">
    <citation type="journal article" date="2019" name="Int. J. Syst. Evol. Microbiol.">
        <title>The Global Catalogue of Microorganisms (GCM) 10K type strain sequencing project: providing services to taxonomists for standard genome sequencing and annotation.</title>
        <authorList>
            <consortium name="The Broad Institute Genomics Platform"/>
            <consortium name="The Broad Institute Genome Sequencing Center for Infectious Disease"/>
            <person name="Wu L."/>
            <person name="Ma J."/>
        </authorList>
    </citation>
    <scope>NUCLEOTIDE SEQUENCE [LARGE SCALE GENOMIC DNA]</scope>
    <source>
        <strain evidence="2">CGMCC 1.3240</strain>
    </source>
</reference>
<keyword evidence="2" id="KW-1185">Reference proteome</keyword>
<sequence>MEELQVNGTTIENLGVLDLIEMKPEDLGAVSLIQNVGLILAPESLTGALMKIPQKNVGLTVTLPPTTGKIKLLSGQLTVNGEVFANRLGSPEDILVITGQIIITSTIETVGFKEVIVAGQLIAPKKAESDLAAAVTRMTGQVAYYNSETPRLFVGEDTFSKAFFDFIDDKLAMVLVGSFEFDSDVDAALLKQKVSELVVIGELKAPKELVPLLQYLAVVKLGSIIGKDHEAIQSQP</sequence>
<protein>
    <submittedName>
        <fullName evidence="1">Uncharacterized protein</fullName>
    </submittedName>
</protein>
<dbReference type="EMBL" id="JBHSOW010000023">
    <property type="protein sequence ID" value="MFC5648757.1"/>
    <property type="molecule type" value="Genomic_DNA"/>
</dbReference>
<dbReference type="RefSeq" id="WP_379187234.1">
    <property type="nucleotide sequence ID" value="NZ_JBHSOW010000023.1"/>
</dbReference>
<proteinExistence type="predicted"/>
<organism evidence="1 2">
    <name type="scientific">Paenibacillus solisilvae</name>
    <dbReference type="NCBI Taxonomy" id="2486751"/>
    <lineage>
        <taxon>Bacteria</taxon>
        <taxon>Bacillati</taxon>
        <taxon>Bacillota</taxon>
        <taxon>Bacilli</taxon>
        <taxon>Bacillales</taxon>
        <taxon>Paenibacillaceae</taxon>
        <taxon>Paenibacillus</taxon>
    </lineage>
</organism>
<gene>
    <name evidence="1" type="ORF">ACFPYJ_06370</name>
</gene>